<dbReference type="OMA" id="KQVAHHH"/>
<keyword evidence="4 6" id="KW-1133">Transmembrane helix</keyword>
<feature type="transmembrane region" description="Helical" evidence="6">
    <location>
        <begin position="353"/>
        <end position="379"/>
    </location>
</feature>
<dbReference type="AlphaFoldDB" id="A0A1Y1I3D1"/>
<evidence type="ECO:0000256" key="6">
    <source>
        <dbReference type="SAM" id="Phobius"/>
    </source>
</evidence>
<dbReference type="PANTHER" id="PTHR14255:SF3">
    <property type="entry name" value="SULFITE EXPORTER TAUE_SAFE FAMILY PROTEIN 5-RELATED"/>
    <property type="match status" value="1"/>
</dbReference>
<dbReference type="OrthoDB" id="510493at2759"/>
<dbReference type="GO" id="GO:0043161">
    <property type="term" value="P:proteasome-mediated ubiquitin-dependent protein catabolic process"/>
    <property type="evidence" value="ECO:0000318"/>
    <property type="project" value="GO_Central"/>
</dbReference>
<keyword evidence="3 6" id="KW-0812">Transmembrane</keyword>
<evidence type="ECO:0000313" key="7">
    <source>
        <dbReference type="EMBL" id="GAQ85440.1"/>
    </source>
</evidence>
<reference evidence="7 8" key="1">
    <citation type="journal article" date="2014" name="Nat. Commun.">
        <title>Klebsormidium flaccidum genome reveals primary factors for plant terrestrial adaptation.</title>
        <authorList>
            <person name="Hori K."/>
            <person name="Maruyama F."/>
            <person name="Fujisawa T."/>
            <person name="Togashi T."/>
            <person name="Yamamoto N."/>
            <person name="Seo M."/>
            <person name="Sato S."/>
            <person name="Yamada T."/>
            <person name="Mori H."/>
            <person name="Tajima N."/>
            <person name="Moriyama T."/>
            <person name="Ikeuchi M."/>
            <person name="Watanabe M."/>
            <person name="Wada H."/>
            <person name="Kobayashi K."/>
            <person name="Saito M."/>
            <person name="Masuda T."/>
            <person name="Sasaki-Sekimoto Y."/>
            <person name="Mashiguchi K."/>
            <person name="Awai K."/>
            <person name="Shimojima M."/>
            <person name="Masuda S."/>
            <person name="Iwai M."/>
            <person name="Nobusawa T."/>
            <person name="Narise T."/>
            <person name="Kondo S."/>
            <person name="Saito H."/>
            <person name="Sato R."/>
            <person name="Murakawa M."/>
            <person name="Ihara Y."/>
            <person name="Oshima-Yamada Y."/>
            <person name="Ohtaka K."/>
            <person name="Satoh M."/>
            <person name="Sonobe K."/>
            <person name="Ishii M."/>
            <person name="Ohtani R."/>
            <person name="Kanamori-Sato M."/>
            <person name="Honoki R."/>
            <person name="Miyazaki D."/>
            <person name="Mochizuki H."/>
            <person name="Umetsu J."/>
            <person name="Higashi K."/>
            <person name="Shibata D."/>
            <person name="Kamiya Y."/>
            <person name="Sato N."/>
            <person name="Nakamura Y."/>
            <person name="Tabata S."/>
            <person name="Ida S."/>
            <person name="Kurokawa K."/>
            <person name="Ohta H."/>
        </authorList>
    </citation>
    <scope>NUCLEOTIDE SEQUENCE [LARGE SCALE GENOMIC DNA]</scope>
    <source>
        <strain evidence="7 8">NIES-2285</strain>
    </source>
</reference>
<comment type="subcellular location">
    <subcellularLocation>
        <location evidence="1">Membrane</location>
        <topology evidence="1">Multi-pass membrane protein</topology>
    </subcellularLocation>
</comment>
<feature type="transmembrane region" description="Helical" evidence="6">
    <location>
        <begin position="126"/>
        <end position="145"/>
    </location>
</feature>
<dbReference type="GO" id="GO:0031464">
    <property type="term" value="C:Cul4A-RING E3 ubiquitin ligase complex"/>
    <property type="evidence" value="ECO:0000318"/>
    <property type="project" value="GO_Central"/>
</dbReference>
<evidence type="ECO:0008006" key="9">
    <source>
        <dbReference type="Google" id="ProtNLM"/>
    </source>
</evidence>
<sequence>MATFHNGSSIWPDTVPANVWGLGGESLWEQLSSVANSLPPDTPVDARFELNIRTGIALVLTFGCGLLANAAGVGGGPFYIPVFNVLLGFNLKMASALSLTIVSSGALASTFYGLHKKSPRDCDRTLLDFDLALTFLPALLLGVNFGVLFNILIPEWLQTAVLVFVLIFVIRSTARKARQQWDLEQATLKRTVTDSAESALTADGLRQPLLDPPDVVTVTTAGDDITLERNDSVKTLTNGRPIVECHVTPVLENVPRGTKTLAQRIPFRKFAALLVLWVLFLVSQAQKSAYPRCTWEYMTVWGAQVAVLLLVGGWQIAHQVRKARRNDEDLDPEMRVILSHGSLSGGIRRPFTVLAQVAGVIATAGVGAGLLGVGGAIFFNPWLLHLGVHPQVTVSTAVLMILFSSSAIALSLSFHNLLNHSYALVFAPIAFVASTIGVTVVGRFVRKSGRSSIIVIILTVLVAAGTGTTAVFGGLRSYEQMRRGRGLDFHPLCSR</sequence>
<dbReference type="GO" id="GO:0016020">
    <property type="term" value="C:membrane"/>
    <property type="evidence" value="ECO:0007669"/>
    <property type="project" value="UniProtKB-SubCell"/>
</dbReference>
<dbReference type="Proteomes" id="UP000054558">
    <property type="component" value="Unassembled WGS sequence"/>
</dbReference>
<gene>
    <name evidence="7" type="ORF">KFL_002350150</name>
</gene>
<comment type="similarity">
    <text evidence="2">Belongs to the 4-toluene sulfonate uptake permease (TSUP) (TC 2.A.102) family.</text>
</comment>
<feature type="transmembrane region" description="Helical" evidence="6">
    <location>
        <begin position="451"/>
        <end position="475"/>
    </location>
</feature>
<evidence type="ECO:0000256" key="5">
    <source>
        <dbReference type="ARBA" id="ARBA00023136"/>
    </source>
</evidence>
<dbReference type="EMBL" id="DF237184">
    <property type="protein sequence ID" value="GAQ85440.1"/>
    <property type="molecule type" value="Genomic_DNA"/>
</dbReference>
<evidence type="ECO:0000256" key="3">
    <source>
        <dbReference type="ARBA" id="ARBA00022692"/>
    </source>
</evidence>
<feature type="transmembrane region" description="Helical" evidence="6">
    <location>
        <begin position="391"/>
        <end position="410"/>
    </location>
</feature>
<dbReference type="Pfam" id="PF01925">
    <property type="entry name" value="TauE"/>
    <property type="match status" value="2"/>
</dbReference>
<name>A0A1Y1I3D1_KLENI</name>
<proteinExistence type="inferred from homology"/>
<feature type="transmembrane region" description="Helical" evidence="6">
    <location>
        <begin position="151"/>
        <end position="170"/>
    </location>
</feature>
<evidence type="ECO:0000313" key="8">
    <source>
        <dbReference type="Proteomes" id="UP000054558"/>
    </source>
</evidence>
<feature type="transmembrane region" description="Helical" evidence="6">
    <location>
        <begin position="92"/>
        <end position="114"/>
    </location>
</feature>
<feature type="transmembrane region" description="Helical" evidence="6">
    <location>
        <begin position="270"/>
        <end position="286"/>
    </location>
</feature>
<feature type="transmembrane region" description="Helical" evidence="6">
    <location>
        <begin position="422"/>
        <end position="445"/>
    </location>
</feature>
<feature type="transmembrane region" description="Helical" evidence="6">
    <location>
        <begin position="56"/>
        <end position="80"/>
    </location>
</feature>
<accession>A0A1Y1I3D1</accession>
<evidence type="ECO:0000256" key="2">
    <source>
        <dbReference type="ARBA" id="ARBA00009142"/>
    </source>
</evidence>
<keyword evidence="8" id="KW-1185">Reference proteome</keyword>
<protein>
    <recommendedName>
        <fullName evidence="9">Sulfite exporter TauE/SafE family protein</fullName>
    </recommendedName>
</protein>
<evidence type="ECO:0000256" key="4">
    <source>
        <dbReference type="ARBA" id="ARBA00022989"/>
    </source>
</evidence>
<organism evidence="7 8">
    <name type="scientific">Klebsormidium nitens</name>
    <name type="common">Green alga</name>
    <name type="synonym">Ulothrix nitens</name>
    <dbReference type="NCBI Taxonomy" id="105231"/>
    <lineage>
        <taxon>Eukaryota</taxon>
        <taxon>Viridiplantae</taxon>
        <taxon>Streptophyta</taxon>
        <taxon>Klebsormidiophyceae</taxon>
        <taxon>Klebsormidiales</taxon>
        <taxon>Klebsormidiaceae</taxon>
        <taxon>Klebsormidium</taxon>
    </lineage>
</organism>
<keyword evidence="5 6" id="KW-0472">Membrane</keyword>
<dbReference type="InterPro" id="IPR002781">
    <property type="entry name" value="TM_pro_TauE-like"/>
</dbReference>
<feature type="transmembrane region" description="Helical" evidence="6">
    <location>
        <begin position="298"/>
        <end position="317"/>
    </location>
</feature>
<evidence type="ECO:0000256" key="1">
    <source>
        <dbReference type="ARBA" id="ARBA00004141"/>
    </source>
</evidence>
<dbReference type="PANTHER" id="PTHR14255">
    <property type="entry name" value="CEREBLON"/>
    <property type="match status" value="1"/>
</dbReference>